<dbReference type="PROSITE" id="PS50901">
    <property type="entry name" value="FTSK"/>
    <property type="match status" value="1"/>
</dbReference>
<dbReference type="Proteomes" id="UP000014975">
    <property type="component" value="Unassembled WGS sequence"/>
</dbReference>
<dbReference type="InterPro" id="IPR002543">
    <property type="entry name" value="FtsK_dom"/>
</dbReference>
<keyword evidence="4 18" id="KW-0132">Cell division</keyword>
<keyword evidence="6 14" id="KW-0547">Nucleotide-binding</keyword>
<dbReference type="Pfam" id="PF17854">
    <property type="entry name" value="FtsK_alpha"/>
    <property type="match status" value="1"/>
</dbReference>
<dbReference type="PANTHER" id="PTHR22683">
    <property type="entry name" value="SPORULATION PROTEIN RELATED"/>
    <property type="match status" value="1"/>
</dbReference>
<dbReference type="SUPFAM" id="SSF46785">
    <property type="entry name" value="Winged helix' DNA-binding domain"/>
    <property type="match status" value="1"/>
</dbReference>
<evidence type="ECO:0000256" key="3">
    <source>
        <dbReference type="ARBA" id="ARBA00022475"/>
    </source>
</evidence>
<evidence type="ECO:0000313" key="19">
    <source>
        <dbReference type="Proteomes" id="UP000014975"/>
    </source>
</evidence>
<dbReference type="InterPro" id="IPR025199">
    <property type="entry name" value="FtsK_4TM"/>
</dbReference>
<dbReference type="InterPro" id="IPR036390">
    <property type="entry name" value="WH_DNA-bd_sf"/>
</dbReference>
<feature type="compositionally biased region" description="Basic residues" evidence="15">
    <location>
        <begin position="303"/>
        <end position="312"/>
    </location>
</feature>
<dbReference type="SUPFAM" id="SSF52540">
    <property type="entry name" value="P-loop containing nucleoside triphosphate hydrolases"/>
    <property type="match status" value="1"/>
</dbReference>
<feature type="region of interest" description="Disordered" evidence="15">
    <location>
        <begin position="288"/>
        <end position="318"/>
    </location>
</feature>
<dbReference type="Pfam" id="PF13491">
    <property type="entry name" value="FtsK_4TM"/>
    <property type="match status" value="1"/>
</dbReference>
<dbReference type="InterPro" id="IPR050206">
    <property type="entry name" value="FtsK/SpoIIIE/SftA"/>
</dbReference>
<gene>
    <name evidence="18" type="ORF">dsat_1535</name>
</gene>
<dbReference type="InterPro" id="IPR036388">
    <property type="entry name" value="WH-like_DNA-bd_sf"/>
</dbReference>
<evidence type="ECO:0000256" key="1">
    <source>
        <dbReference type="ARBA" id="ARBA00004651"/>
    </source>
</evidence>
<evidence type="ECO:0000256" key="9">
    <source>
        <dbReference type="ARBA" id="ARBA00022989"/>
    </source>
</evidence>
<feature type="binding site" evidence="14">
    <location>
        <begin position="468"/>
        <end position="475"/>
    </location>
    <ligand>
        <name>ATP</name>
        <dbReference type="ChEBI" id="CHEBI:30616"/>
    </ligand>
</feature>
<evidence type="ECO:0000256" key="4">
    <source>
        <dbReference type="ARBA" id="ARBA00022618"/>
    </source>
</evidence>
<evidence type="ECO:0000256" key="11">
    <source>
        <dbReference type="ARBA" id="ARBA00023136"/>
    </source>
</evidence>
<comment type="subunit">
    <text evidence="13">Homohexamer. Forms a ring that surrounds DNA.</text>
</comment>
<keyword evidence="7" id="KW-0159">Chromosome partition</keyword>
<dbReference type="STRING" id="1121439.dsat_1535"/>
<dbReference type="InterPro" id="IPR027417">
    <property type="entry name" value="P-loop_NTPase"/>
</dbReference>
<sequence length="791" mass="85317">MAAFLGLALASYSHLDPSINRVVSQGHELGNMAGLVGAYASGLLVDFFGVAAWFWPLLFLYFAAASLTERVSLAWWRWVGIVLVTVSVMTWAESATFKASLALGGVVGGGLFGTLLFGVSQTLLRPLGAGLVWLFLFLFGLQLAIGVSWSNALRRLRDNMQGAAQSPKERSVRKGRKPLASDDDETIDVAPVGGRRVTGIPPPPEADTPVVFDAPGLLGRTAREVSRVPSGEGGSSRGGDDLFSFPSLFGRERDEEKMEEPSFAFENEEAPSIESVADDFAFEDFVEEPREASDASAPAAVKAKSRPSKSRPARTPALPRIDLLSPVVQTRSPLDKERLKAMALDLVSCLSDFGVKGDVTAIKPGPVVTMFEVKPAPGTKISRIAGLADDLALAMKALAVRIDAIPGSDAVGVEIPNETREGVALREIFESEAFKGAPSKLALALGKDIQGRAYVADLARMPHLLVAGATGAGKSVSLNTILLSLLYKATPDEVKLLLVDPKRIELSVYADLPHLVHPVVTEMPLAKSALEWAVAEMDRRYQAMALLGVRNIESYNQKLPQADIEAKPQLAELAPIPYLVIIIDELADLMMTAGKEAEMSIVRLAQLARAAGIHLILATQRPSVDVVTGLIKANFPTRLSFQVTSKHDSRTILDMGGAERLLGRGDSLFKPSGGKVVRVHGAYVDEEDIARVVDHWRAQCPQSFEVDFEAWAQEQAGEAVEGEPGAMDADPMYREAVEFVSAQGKASISLLQRRFRIGFNRAARFIEQMELDGMLGPQEGAKPRAVLRGRE</sequence>
<evidence type="ECO:0000256" key="5">
    <source>
        <dbReference type="ARBA" id="ARBA00022692"/>
    </source>
</evidence>
<evidence type="ECO:0000313" key="18">
    <source>
        <dbReference type="EMBL" id="EPR30395.1"/>
    </source>
</evidence>
<feature type="domain" description="FtsK" evidence="17">
    <location>
        <begin position="451"/>
        <end position="650"/>
    </location>
</feature>
<feature type="transmembrane region" description="Helical" evidence="16">
    <location>
        <begin position="74"/>
        <end position="92"/>
    </location>
</feature>
<dbReference type="GO" id="GO:0005886">
    <property type="term" value="C:plasma membrane"/>
    <property type="evidence" value="ECO:0007669"/>
    <property type="project" value="UniProtKB-SubCell"/>
</dbReference>
<evidence type="ECO:0000256" key="13">
    <source>
        <dbReference type="ARBA" id="ARBA00025923"/>
    </source>
</evidence>
<name>S7T1L8_9BACT</name>
<reference evidence="18 19" key="1">
    <citation type="journal article" date="2013" name="Genome Announc.">
        <title>Draft genome sequences for three mercury-methylating, sulfate-reducing bacteria.</title>
        <authorList>
            <person name="Brown S.D."/>
            <person name="Hurt R.A.Jr."/>
            <person name="Gilmour C.C."/>
            <person name="Elias D.A."/>
        </authorList>
    </citation>
    <scope>NUCLEOTIDE SEQUENCE [LARGE SCALE GENOMIC DNA]</scope>
    <source>
        <strain evidence="18 19">DSM 16529</strain>
    </source>
</reference>
<evidence type="ECO:0000256" key="12">
    <source>
        <dbReference type="ARBA" id="ARBA00023306"/>
    </source>
</evidence>
<dbReference type="InterPro" id="IPR041027">
    <property type="entry name" value="FtsK_alpha"/>
</dbReference>
<accession>S7T1L8</accession>
<keyword evidence="10" id="KW-0238">DNA-binding</keyword>
<dbReference type="Gene3D" id="3.40.50.300">
    <property type="entry name" value="P-loop containing nucleotide triphosphate hydrolases"/>
    <property type="match status" value="1"/>
</dbReference>
<organism evidence="18 19">
    <name type="scientific">Alkalidesulfovibrio alkalitolerans DSM 16529</name>
    <dbReference type="NCBI Taxonomy" id="1121439"/>
    <lineage>
        <taxon>Bacteria</taxon>
        <taxon>Pseudomonadati</taxon>
        <taxon>Thermodesulfobacteriota</taxon>
        <taxon>Desulfovibrionia</taxon>
        <taxon>Desulfovibrionales</taxon>
        <taxon>Desulfovibrionaceae</taxon>
        <taxon>Alkalidesulfovibrio</taxon>
    </lineage>
</organism>
<feature type="transmembrane region" description="Helical" evidence="16">
    <location>
        <begin position="39"/>
        <end position="62"/>
    </location>
</feature>
<evidence type="ECO:0000256" key="8">
    <source>
        <dbReference type="ARBA" id="ARBA00022840"/>
    </source>
</evidence>
<dbReference type="GO" id="GO:0003677">
    <property type="term" value="F:DNA binding"/>
    <property type="evidence" value="ECO:0007669"/>
    <property type="project" value="UniProtKB-KW"/>
</dbReference>
<dbReference type="GO" id="GO:0051301">
    <property type="term" value="P:cell division"/>
    <property type="evidence" value="ECO:0007669"/>
    <property type="project" value="UniProtKB-KW"/>
</dbReference>
<dbReference type="InterPro" id="IPR003593">
    <property type="entry name" value="AAA+_ATPase"/>
</dbReference>
<dbReference type="PANTHER" id="PTHR22683:SF41">
    <property type="entry name" value="DNA TRANSLOCASE FTSK"/>
    <property type="match status" value="1"/>
</dbReference>
<keyword evidence="11 16" id="KW-0472">Membrane</keyword>
<dbReference type="GO" id="GO:0007059">
    <property type="term" value="P:chromosome segregation"/>
    <property type="evidence" value="ECO:0007669"/>
    <property type="project" value="UniProtKB-KW"/>
</dbReference>
<dbReference type="EMBL" id="ATHI01000032">
    <property type="protein sequence ID" value="EPR30395.1"/>
    <property type="molecule type" value="Genomic_DNA"/>
</dbReference>
<proteinExistence type="inferred from homology"/>
<feature type="region of interest" description="Disordered" evidence="15">
    <location>
        <begin position="161"/>
        <end position="210"/>
    </location>
</feature>
<dbReference type="Pfam" id="PF09397">
    <property type="entry name" value="FtsK_gamma"/>
    <property type="match status" value="1"/>
</dbReference>
<dbReference type="Pfam" id="PF01580">
    <property type="entry name" value="FtsK_SpoIIIE"/>
    <property type="match status" value="1"/>
</dbReference>
<feature type="transmembrane region" description="Helical" evidence="16">
    <location>
        <begin position="131"/>
        <end position="149"/>
    </location>
</feature>
<feature type="transmembrane region" description="Helical" evidence="16">
    <location>
        <begin position="98"/>
        <end position="119"/>
    </location>
</feature>
<keyword evidence="19" id="KW-1185">Reference proteome</keyword>
<keyword evidence="8 14" id="KW-0067">ATP-binding</keyword>
<keyword evidence="5 16" id="KW-0812">Transmembrane</keyword>
<evidence type="ECO:0000259" key="17">
    <source>
        <dbReference type="PROSITE" id="PS50901"/>
    </source>
</evidence>
<evidence type="ECO:0000256" key="10">
    <source>
        <dbReference type="ARBA" id="ARBA00023125"/>
    </source>
</evidence>
<comment type="similarity">
    <text evidence="2">Belongs to the FtsK/SpoIIIE/SftA family.</text>
</comment>
<dbReference type="SMART" id="SM00382">
    <property type="entry name" value="AAA"/>
    <property type="match status" value="1"/>
</dbReference>
<dbReference type="PATRIC" id="fig|1121439.3.peg.2922"/>
<comment type="subcellular location">
    <subcellularLocation>
        <location evidence="1">Cell membrane</location>
        <topology evidence="1">Multi-pass membrane protein</topology>
    </subcellularLocation>
</comment>
<dbReference type="SMART" id="SM00843">
    <property type="entry name" value="Ftsk_gamma"/>
    <property type="match status" value="1"/>
</dbReference>
<dbReference type="eggNOG" id="COG1674">
    <property type="taxonomic scope" value="Bacteria"/>
</dbReference>
<evidence type="ECO:0000256" key="7">
    <source>
        <dbReference type="ARBA" id="ARBA00022829"/>
    </source>
</evidence>
<feature type="region of interest" description="Disordered" evidence="15">
    <location>
        <begin position="222"/>
        <end position="246"/>
    </location>
</feature>
<evidence type="ECO:0000256" key="15">
    <source>
        <dbReference type="SAM" id="MobiDB-lite"/>
    </source>
</evidence>
<evidence type="ECO:0000256" key="14">
    <source>
        <dbReference type="PROSITE-ProRule" id="PRU00289"/>
    </source>
</evidence>
<keyword evidence="12" id="KW-0131">Cell cycle</keyword>
<evidence type="ECO:0000256" key="16">
    <source>
        <dbReference type="SAM" id="Phobius"/>
    </source>
</evidence>
<evidence type="ECO:0000256" key="2">
    <source>
        <dbReference type="ARBA" id="ARBA00006474"/>
    </source>
</evidence>
<dbReference type="InterPro" id="IPR018541">
    <property type="entry name" value="Ftsk_gamma"/>
</dbReference>
<keyword evidence="3" id="KW-1003">Cell membrane</keyword>
<dbReference type="GO" id="GO:0005524">
    <property type="term" value="F:ATP binding"/>
    <property type="evidence" value="ECO:0007669"/>
    <property type="project" value="UniProtKB-UniRule"/>
</dbReference>
<dbReference type="Gene3D" id="1.10.10.10">
    <property type="entry name" value="Winged helix-like DNA-binding domain superfamily/Winged helix DNA-binding domain"/>
    <property type="match status" value="1"/>
</dbReference>
<comment type="caution">
    <text evidence="18">The sequence shown here is derived from an EMBL/GenBank/DDBJ whole genome shotgun (WGS) entry which is preliminary data.</text>
</comment>
<dbReference type="AlphaFoldDB" id="S7T1L8"/>
<keyword evidence="9 16" id="KW-1133">Transmembrane helix</keyword>
<dbReference type="Gene3D" id="3.30.980.40">
    <property type="match status" value="1"/>
</dbReference>
<evidence type="ECO:0000256" key="6">
    <source>
        <dbReference type="ARBA" id="ARBA00022741"/>
    </source>
</evidence>
<protein>
    <submittedName>
        <fullName evidence="18">Cell division FtsK/SpoIIIE</fullName>
    </submittedName>
</protein>